<comment type="catalytic activity">
    <reaction evidence="11">
        <text>a 6-O-methyl-2'-deoxyguanosine in DNA + L-cysteinyl-[protein] = S-methyl-L-cysteinyl-[protein] + a 2'-deoxyguanosine in DNA</text>
        <dbReference type="Rhea" id="RHEA:24000"/>
        <dbReference type="Rhea" id="RHEA-COMP:10131"/>
        <dbReference type="Rhea" id="RHEA-COMP:10132"/>
        <dbReference type="Rhea" id="RHEA-COMP:11367"/>
        <dbReference type="Rhea" id="RHEA-COMP:11368"/>
        <dbReference type="ChEBI" id="CHEBI:29950"/>
        <dbReference type="ChEBI" id="CHEBI:82612"/>
        <dbReference type="ChEBI" id="CHEBI:85445"/>
        <dbReference type="ChEBI" id="CHEBI:85448"/>
        <dbReference type="EC" id="2.1.1.63"/>
    </reaction>
</comment>
<dbReference type="PROSITE" id="PS00374">
    <property type="entry name" value="MGMT"/>
    <property type="match status" value="1"/>
</dbReference>
<name>A0A395HF91_9EURO</name>
<keyword evidence="15" id="KW-1185">Reference proteome</keyword>
<dbReference type="InterPro" id="IPR001497">
    <property type="entry name" value="MethylDNA_cys_MeTrfase_AS"/>
</dbReference>
<dbReference type="InterPro" id="IPR036217">
    <property type="entry name" value="MethylDNA_cys_MeTrfase_DNAb"/>
</dbReference>
<evidence type="ECO:0000256" key="6">
    <source>
        <dbReference type="ARBA" id="ARBA00022679"/>
    </source>
</evidence>
<evidence type="ECO:0000313" key="15">
    <source>
        <dbReference type="Proteomes" id="UP000249402"/>
    </source>
</evidence>
<dbReference type="Proteomes" id="UP000249402">
    <property type="component" value="Unassembled WGS sequence"/>
</dbReference>
<evidence type="ECO:0000256" key="8">
    <source>
        <dbReference type="ARBA" id="ARBA00023204"/>
    </source>
</evidence>
<evidence type="ECO:0000256" key="10">
    <source>
        <dbReference type="ARBA" id="ARBA00031621"/>
    </source>
</evidence>
<sequence>MSYTQPQTTIVAAAAASLSSPNHTRMTRKITTHPTLPPHRRKIYLALLSVPPGRWTTYAALAKHLGTSPRAIGAAMRLNPFAPEVPCHRVLGGGGKLLVGYSGGESGAKNAKDGVGMKRRMLEEEGVEFTGEGVARGVCFEGFGVV</sequence>
<dbReference type="GO" id="GO:0006281">
    <property type="term" value="P:DNA repair"/>
    <property type="evidence" value="ECO:0007669"/>
    <property type="project" value="UniProtKB-KW"/>
</dbReference>
<reference evidence="14 15" key="1">
    <citation type="submission" date="2018-02" db="EMBL/GenBank/DDBJ databases">
        <title>The genomes of Aspergillus section Nigri reveals drivers in fungal speciation.</title>
        <authorList>
            <consortium name="DOE Joint Genome Institute"/>
            <person name="Vesth T.C."/>
            <person name="Nybo J."/>
            <person name="Theobald S."/>
            <person name="Brandl J."/>
            <person name="Frisvad J.C."/>
            <person name="Nielsen K.F."/>
            <person name="Lyhne E.K."/>
            <person name="Kogle M.E."/>
            <person name="Kuo A."/>
            <person name="Riley R."/>
            <person name="Clum A."/>
            <person name="Nolan M."/>
            <person name="Lipzen A."/>
            <person name="Salamov A."/>
            <person name="Henrissat B."/>
            <person name="Wiebenga A."/>
            <person name="De vries R.P."/>
            <person name="Grigoriev I.V."/>
            <person name="Mortensen U.H."/>
            <person name="Andersen M.R."/>
            <person name="Baker S.E."/>
        </authorList>
    </citation>
    <scope>NUCLEOTIDE SEQUENCE [LARGE SCALE GENOMIC DNA]</scope>
    <source>
        <strain evidence="14 15">CBS 121593</strain>
    </source>
</reference>
<dbReference type="Gene3D" id="1.10.10.10">
    <property type="entry name" value="Winged helix-like DNA-binding domain superfamily/Winged helix DNA-binding domain"/>
    <property type="match status" value="1"/>
</dbReference>
<evidence type="ECO:0000256" key="5">
    <source>
        <dbReference type="ARBA" id="ARBA00022603"/>
    </source>
</evidence>
<dbReference type="Pfam" id="PF01035">
    <property type="entry name" value="DNA_binding_1"/>
    <property type="match status" value="1"/>
</dbReference>
<evidence type="ECO:0000256" key="3">
    <source>
        <dbReference type="ARBA" id="ARBA00011918"/>
    </source>
</evidence>
<proteinExistence type="inferred from homology"/>
<feature type="domain" description="Methylated-DNA-[protein]-cysteine S-methyltransferase DNA binding" evidence="13">
    <location>
        <begin position="39"/>
        <end position="127"/>
    </location>
</feature>
<accession>A0A395HF91</accession>
<dbReference type="STRING" id="1448316.A0A395HF91"/>
<keyword evidence="7" id="KW-0227">DNA damage</keyword>
<dbReference type="EC" id="2.1.1.63" evidence="3"/>
<evidence type="ECO:0000256" key="11">
    <source>
        <dbReference type="ARBA" id="ARBA00049348"/>
    </source>
</evidence>
<dbReference type="GO" id="GO:0003908">
    <property type="term" value="F:methylated-DNA-[protein]-cysteine S-methyltransferase activity"/>
    <property type="evidence" value="ECO:0007669"/>
    <property type="project" value="UniProtKB-EC"/>
</dbReference>
<dbReference type="GO" id="GO:0032259">
    <property type="term" value="P:methylation"/>
    <property type="evidence" value="ECO:0007669"/>
    <property type="project" value="UniProtKB-KW"/>
</dbReference>
<dbReference type="RefSeq" id="XP_025580450.1">
    <property type="nucleotide sequence ID" value="XM_025713824.1"/>
</dbReference>
<protein>
    <recommendedName>
        <fullName evidence="4">Methylated-DNA--protein-cysteine methyltransferase</fullName>
        <ecNumber evidence="3">2.1.1.63</ecNumber>
    </recommendedName>
    <alternativeName>
        <fullName evidence="9">6-O-methylguanine-DNA methyltransferase</fullName>
    </alternativeName>
    <alternativeName>
        <fullName evidence="10">O-6-methylguanine-DNA-alkyltransferase</fullName>
    </alternativeName>
</protein>
<feature type="region of interest" description="Disordered" evidence="12">
    <location>
        <begin position="14"/>
        <end position="35"/>
    </location>
</feature>
<evidence type="ECO:0000313" key="14">
    <source>
        <dbReference type="EMBL" id="RAL06123.1"/>
    </source>
</evidence>
<comment type="catalytic activity">
    <reaction evidence="1">
        <text>a 4-O-methyl-thymidine in DNA + L-cysteinyl-[protein] = a thymidine in DNA + S-methyl-L-cysteinyl-[protein]</text>
        <dbReference type="Rhea" id="RHEA:53428"/>
        <dbReference type="Rhea" id="RHEA-COMP:10131"/>
        <dbReference type="Rhea" id="RHEA-COMP:10132"/>
        <dbReference type="Rhea" id="RHEA-COMP:13555"/>
        <dbReference type="Rhea" id="RHEA-COMP:13556"/>
        <dbReference type="ChEBI" id="CHEBI:29950"/>
        <dbReference type="ChEBI" id="CHEBI:82612"/>
        <dbReference type="ChEBI" id="CHEBI:137386"/>
        <dbReference type="ChEBI" id="CHEBI:137387"/>
        <dbReference type="EC" id="2.1.1.63"/>
    </reaction>
</comment>
<evidence type="ECO:0000256" key="4">
    <source>
        <dbReference type="ARBA" id="ARBA00015377"/>
    </source>
</evidence>
<dbReference type="EMBL" id="KZ824419">
    <property type="protein sequence ID" value="RAL06123.1"/>
    <property type="molecule type" value="Genomic_DNA"/>
</dbReference>
<dbReference type="InterPro" id="IPR014048">
    <property type="entry name" value="MethylDNA_cys_MeTrfase_DNA-bd"/>
</dbReference>
<evidence type="ECO:0000256" key="12">
    <source>
        <dbReference type="SAM" id="MobiDB-lite"/>
    </source>
</evidence>
<dbReference type="GeneID" id="37218689"/>
<dbReference type="PANTHER" id="PTHR10815">
    <property type="entry name" value="METHYLATED-DNA--PROTEIN-CYSTEINE METHYLTRANSFERASE"/>
    <property type="match status" value="1"/>
</dbReference>
<comment type="similarity">
    <text evidence="2">Belongs to the MGMT family.</text>
</comment>
<dbReference type="CDD" id="cd06445">
    <property type="entry name" value="ATase"/>
    <property type="match status" value="1"/>
</dbReference>
<dbReference type="OrthoDB" id="1907495at2759"/>
<evidence type="ECO:0000256" key="7">
    <source>
        <dbReference type="ARBA" id="ARBA00022763"/>
    </source>
</evidence>
<evidence type="ECO:0000256" key="2">
    <source>
        <dbReference type="ARBA" id="ARBA00008711"/>
    </source>
</evidence>
<dbReference type="InterPro" id="IPR036388">
    <property type="entry name" value="WH-like_DNA-bd_sf"/>
</dbReference>
<evidence type="ECO:0000256" key="9">
    <source>
        <dbReference type="ARBA" id="ARBA00030795"/>
    </source>
</evidence>
<evidence type="ECO:0000256" key="1">
    <source>
        <dbReference type="ARBA" id="ARBA00001286"/>
    </source>
</evidence>
<dbReference type="AlphaFoldDB" id="A0A395HF91"/>
<dbReference type="VEuPathDB" id="FungiDB:BO80DRAFT_1557"/>
<dbReference type="SUPFAM" id="SSF46767">
    <property type="entry name" value="Methylated DNA-protein cysteine methyltransferase, C-terminal domain"/>
    <property type="match status" value="1"/>
</dbReference>
<organism evidence="14 15">
    <name type="scientific">Aspergillus ibericus CBS 121593</name>
    <dbReference type="NCBI Taxonomy" id="1448316"/>
    <lineage>
        <taxon>Eukaryota</taxon>
        <taxon>Fungi</taxon>
        <taxon>Dikarya</taxon>
        <taxon>Ascomycota</taxon>
        <taxon>Pezizomycotina</taxon>
        <taxon>Eurotiomycetes</taxon>
        <taxon>Eurotiomycetidae</taxon>
        <taxon>Eurotiales</taxon>
        <taxon>Aspergillaceae</taxon>
        <taxon>Aspergillus</taxon>
        <taxon>Aspergillus subgen. Circumdati</taxon>
    </lineage>
</organism>
<keyword evidence="6 14" id="KW-0808">Transferase</keyword>
<gene>
    <name evidence="14" type="ORF">BO80DRAFT_1557</name>
</gene>
<evidence type="ECO:0000259" key="13">
    <source>
        <dbReference type="Pfam" id="PF01035"/>
    </source>
</evidence>
<dbReference type="PANTHER" id="PTHR10815:SF13">
    <property type="entry name" value="METHYLATED-DNA--PROTEIN-CYSTEINE METHYLTRANSFERASE"/>
    <property type="match status" value="1"/>
</dbReference>
<keyword evidence="8" id="KW-0234">DNA repair</keyword>
<keyword evidence="5 14" id="KW-0489">Methyltransferase</keyword>
<dbReference type="NCBIfam" id="TIGR00589">
    <property type="entry name" value="ogt"/>
    <property type="match status" value="1"/>
</dbReference>